<dbReference type="EMBL" id="JAUIQD010000003">
    <property type="protein sequence ID" value="KAK3356477.1"/>
    <property type="molecule type" value="Genomic_DNA"/>
</dbReference>
<reference evidence="3" key="1">
    <citation type="journal article" date="2023" name="Mol. Phylogenet. Evol.">
        <title>Genome-scale phylogeny and comparative genomics of the fungal order Sordariales.</title>
        <authorList>
            <person name="Hensen N."/>
            <person name="Bonometti L."/>
            <person name="Westerberg I."/>
            <person name="Brannstrom I.O."/>
            <person name="Guillou S."/>
            <person name="Cros-Aarteil S."/>
            <person name="Calhoun S."/>
            <person name="Haridas S."/>
            <person name="Kuo A."/>
            <person name="Mondo S."/>
            <person name="Pangilinan J."/>
            <person name="Riley R."/>
            <person name="LaButti K."/>
            <person name="Andreopoulos B."/>
            <person name="Lipzen A."/>
            <person name="Chen C."/>
            <person name="Yan M."/>
            <person name="Daum C."/>
            <person name="Ng V."/>
            <person name="Clum A."/>
            <person name="Steindorff A."/>
            <person name="Ohm R.A."/>
            <person name="Martin F."/>
            <person name="Silar P."/>
            <person name="Natvig D.O."/>
            <person name="Lalanne C."/>
            <person name="Gautier V."/>
            <person name="Ament-Velasquez S.L."/>
            <person name="Kruys A."/>
            <person name="Hutchinson M.I."/>
            <person name="Powell A.J."/>
            <person name="Barry K."/>
            <person name="Miller A.N."/>
            <person name="Grigoriev I.V."/>
            <person name="Debuchy R."/>
            <person name="Gladieux P."/>
            <person name="Hiltunen Thoren M."/>
            <person name="Johannesson H."/>
        </authorList>
    </citation>
    <scope>NUCLEOTIDE SEQUENCE</scope>
    <source>
        <strain evidence="3">CBS 955.72</strain>
    </source>
</reference>
<reference evidence="3" key="2">
    <citation type="submission" date="2023-06" db="EMBL/GenBank/DDBJ databases">
        <authorList>
            <consortium name="Lawrence Berkeley National Laboratory"/>
            <person name="Haridas S."/>
            <person name="Hensen N."/>
            <person name="Bonometti L."/>
            <person name="Westerberg I."/>
            <person name="Brannstrom I.O."/>
            <person name="Guillou S."/>
            <person name="Cros-Aarteil S."/>
            <person name="Calhoun S."/>
            <person name="Kuo A."/>
            <person name="Mondo S."/>
            <person name="Pangilinan J."/>
            <person name="Riley R."/>
            <person name="Labutti K."/>
            <person name="Andreopoulos B."/>
            <person name="Lipzen A."/>
            <person name="Chen C."/>
            <person name="Yanf M."/>
            <person name="Daum C."/>
            <person name="Ng V."/>
            <person name="Clum A."/>
            <person name="Steindorff A."/>
            <person name="Ohm R."/>
            <person name="Martin F."/>
            <person name="Silar P."/>
            <person name="Natvig D."/>
            <person name="Lalanne C."/>
            <person name="Gautier V."/>
            <person name="Ament-Velasquez S.L."/>
            <person name="Kruys A."/>
            <person name="Hutchinson M.I."/>
            <person name="Powell A.J."/>
            <person name="Barry K."/>
            <person name="Miller A.N."/>
            <person name="Grigoriev I.V."/>
            <person name="Debuchy R."/>
            <person name="Gladieux P."/>
            <person name="Thoren M.H."/>
            <person name="Johannesson H."/>
        </authorList>
    </citation>
    <scope>NUCLEOTIDE SEQUENCE</scope>
    <source>
        <strain evidence="3">CBS 955.72</strain>
    </source>
</reference>
<feature type="compositionally biased region" description="Acidic residues" evidence="2">
    <location>
        <begin position="335"/>
        <end position="368"/>
    </location>
</feature>
<gene>
    <name evidence="3" type="ORF">B0T25DRAFT_536838</name>
</gene>
<evidence type="ECO:0000313" key="3">
    <source>
        <dbReference type="EMBL" id="KAK3356477.1"/>
    </source>
</evidence>
<name>A0AAJ0HKC1_9PEZI</name>
<proteinExistence type="predicted"/>
<accession>A0AAJ0HKC1</accession>
<protein>
    <submittedName>
        <fullName evidence="3">Uncharacterized protein</fullName>
    </submittedName>
</protein>
<evidence type="ECO:0000256" key="2">
    <source>
        <dbReference type="SAM" id="MobiDB-lite"/>
    </source>
</evidence>
<dbReference type="AlphaFoldDB" id="A0AAJ0HKC1"/>
<keyword evidence="4" id="KW-1185">Reference proteome</keyword>
<comment type="caution">
    <text evidence="3">The sequence shown here is derived from an EMBL/GenBank/DDBJ whole genome shotgun (WGS) entry which is preliminary data.</text>
</comment>
<keyword evidence="1" id="KW-0175">Coiled coil</keyword>
<evidence type="ECO:0000256" key="1">
    <source>
        <dbReference type="SAM" id="Coils"/>
    </source>
</evidence>
<organism evidence="3 4">
    <name type="scientific">Lasiosphaeria hispida</name>
    <dbReference type="NCBI Taxonomy" id="260671"/>
    <lineage>
        <taxon>Eukaryota</taxon>
        <taxon>Fungi</taxon>
        <taxon>Dikarya</taxon>
        <taxon>Ascomycota</taxon>
        <taxon>Pezizomycotina</taxon>
        <taxon>Sordariomycetes</taxon>
        <taxon>Sordariomycetidae</taxon>
        <taxon>Sordariales</taxon>
        <taxon>Lasiosphaeriaceae</taxon>
        <taxon>Lasiosphaeria</taxon>
    </lineage>
</organism>
<dbReference type="Proteomes" id="UP001275084">
    <property type="component" value="Unassembled WGS sequence"/>
</dbReference>
<feature type="region of interest" description="Disordered" evidence="2">
    <location>
        <begin position="329"/>
        <end position="368"/>
    </location>
</feature>
<sequence length="368" mass="42624">MASKPLYERILSTLPVSQESCPLFGILPGELRSQIFSLTLVDFPDPSPEKHYAADTCYTRPTYFAPRKSDTRLLRTCRAVYQEAWFLPFILREQTHWLTSQERAPPEYDVSLQRPRLCSMLQQVNQQHGGERVEIKGLRVFAQMVMLEEGYLATLLGTPHLHPRSLTLTIRHADWWWWEQDKPLRFEGSWIARVCAEMSPSVHEVRIELESLERKKDQVDAIAKQMIERWFFKRKDGVILYPNSAGTDIEVGRWTGASTWHGHTWTKDETRPGQIDYYITSIVFRPARDVKRGGGRVSETVRKAAEADIFSRSELRLRYMARSASTHTGVQVLVEEQDEDDSWSEEMDEDEDEDEGEEAEDSEPEGDI</sequence>
<feature type="coiled-coil region" evidence="1">
    <location>
        <begin position="202"/>
        <end position="229"/>
    </location>
</feature>
<evidence type="ECO:0000313" key="4">
    <source>
        <dbReference type="Proteomes" id="UP001275084"/>
    </source>
</evidence>